<keyword evidence="7 9" id="KW-1133">Transmembrane helix</keyword>
<evidence type="ECO:0000256" key="9">
    <source>
        <dbReference type="RuleBase" id="RU363043"/>
    </source>
</evidence>
<keyword evidence="8 9" id="KW-0472">Membrane</keyword>
<feature type="transmembrane region" description="Helical" evidence="9">
    <location>
        <begin position="21"/>
        <end position="46"/>
    </location>
</feature>
<keyword evidence="6 9" id="KW-0812">Transmembrane</keyword>
<feature type="transmembrane region" description="Helical" evidence="9">
    <location>
        <begin position="375"/>
        <end position="396"/>
    </location>
</feature>
<dbReference type="EMBL" id="CP008743">
    <property type="protein sequence ID" value="ARN84716.1"/>
    <property type="molecule type" value="Genomic_DNA"/>
</dbReference>
<keyword evidence="5 9" id="KW-1003">Cell membrane</keyword>
<dbReference type="GO" id="GO:0035435">
    <property type="term" value="P:phosphate ion transmembrane transport"/>
    <property type="evidence" value="ECO:0007669"/>
    <property type="project" value="InterPro"/>
</dbReference>
<gene>
    <name evidence="11" type="ORF">GQ61_04710</name>
</gene>
<proteinExistence type="inferred from homology"/>
<evidence type="ECO:0000256" key="6">
    <source>
        <dbReference type="ARBA" id="ARBA00022692"/>
    </source>
</evidence>
<reference evidence="11 12" key="1">
    <citation type="submission" date="2014-06" db="EMBL/GenBank/DDBJ databases">
        <title>The genome of the endonuclear symbiont Nucleicultrix amoebiphila.</title>
        <authorList>
            <person name="Schulz F."/>
            <person name="Horn M."/>
        </authorList>
    </citation>
    <scope>NUCLEOTIDE SEQUENCE [LARGE SCALE GENOMIC DNA]</scope>
    <source>
        <strain evidence="11 12">FS5</strain>
    </source>
</reference>
<feature type="transmembrane region" description="Helical" evidence="9">
    <location>
        <begin position="182"/>
        <end position="211"/>
    </location>
</feature>
<evidence type="ECO:0000256" key="5">
    <source>
        <dbReference type="ARBA" id="ARBA00022475"/>
    </source>
</evidence>
<evidence type="ECO:0000256" key="4">
    <source>
        <dbReference type="ARBA" id="ARBA00022448"/>
    </source>
</evidence>
<dbReference type="InterPro" id="IPR005672">
    <property type="entry name" value="Phosphate_PstA"/>
</dbReference>
<evidence type="ECO:0000313" key="11">
    <source>
        <dbReference type="EMBL" id="ARN84716.1"/>
    </source>
</evidence>
<dbReference type="InterPro" id="IPR035906">
    <property type="entry name" value="MetI-like_sf"/>
</dbReference>
<dbReference type="GO" id="GO:0005315">
    <property type="term" value="F:phosphate transmembrane transporter activity"/>
    <property type="evidence" value="ECO:0007669"/>
    <property type="project" value="InterPro"/>
</dbReference>
<feature type="domain" description="ABC transmembrane type-1" evidence="10">
    <location>
        <begin position="186"/>
        <end position="392"/>
    </location>
</feature>
<feature type="transmembrane region" description="Helical" evidence="9">
    <location>
        <begin position="231"/>
        <end position="253"/>
    </location>
</feature>
<dbReference type="InterPro" id="IPR024573">
    <property type="entry name" value="DUF3333"/>
</dbReference>
<dbReference type="KEGG" id="naf:GQ61_04710"/>
<evidence type="ECO:0000256" key="2">
    <source>
        <dbReference type="ARBA" id="ARBA00007069"/>
    </source>
</evidence>
<dbReference type="PANTHER" id="PTHR43470">
    <property type="entry name" value="PHOSPHATE TRANSPORT SYSTEM PERMEASE PROTEIN PSTA-RELATED"/>
    <property type="match status" value="1"/>
</dbReference>
<dbReference type="InterPro" id="IPR000515">
    <property type="entry name" value="MetI-like"/>
</dbReference>
<dbReference type="PANTHER" id="PTHR43470:SF3">
    <property type="entry name" value="PHOSPHATE TRANSPORT SYSTEM PERMEASE PROTEIN PSTA-RELATED"/>
    <property type="match status" value="1"/>
</dbReference>
<dbReference type="CDD" id="cd06261">
    <property type="entry name" value="TM_PBP2"/>
    <property type="match status" value="1"/>
</dbReference>
<dbReference type="NCBIfam" id="TIGR00974">
    <property type="entry name" value="3a0107s02c"/>
    <property type="match status" value="1"/>
</dbReference>
<comment type="subcellular location">
    <subcellularLocation>
        <location evidence="9">Cell inner membrane</location>
        <topology evidence="9">Multi-pass membrane protein</topology>
    </subcellularLocation>
    <subcellularLocation>
        <location evidence="1">Cell membrane</location>
        <topology evidence="1">Multi-pass membrane protein</topology>
    </subcellularLocation>
</comment>
<dbReference type="STRING" id="1414854.GQ61_04710"/>
<dbReference type="Gene3D" id="1.10.3720.10">
    <property type="entry name" value="MetI-like"/>
    <property type="match status" value="1"/>
</dbReference>
<feature type="transmembrane region" description="Helical" evidence="9">
    <location>
        <begin position="307"/>
        <end position="328"/>
    </location>
</feature>
<dbReference type="PROSITE" id="PS50928">
    <property type="entry name" value="ABC_TM1"/>
    <property type="match status" value="1"/>
</dbReference>
<dbReference type="SUPFAM" id="SSF161098">
    <property type="entry name" value="MetI-like"/>
    <property type="match status" value="1"/>
</dbReference>
<accession>A0A1W6N4M6</accession>
<feature type="transmembrane region" description="Helical" evidence="9">
    <location>
        <begin position="259"/>
        <end position="277"/>
    </location>
</feature>
<protein>
    <recommendedName>
        <fullName evidence="3 9">Phosphate transport system permease protein PstA</fullName>
    </recommendedName>
</protein>
<dbReference type="RefSeq" id="WP_085784186.1">
    <property type="nucleotide sequence ID" value="NZ_CP008743.1"/>
</dbReference>
<dbReference type="Proteomes" id="UP000237351">
    <property type="component" value="Chromosome"/>
</dbReference>
<evidence type="ECO:0000313" key="12">
    <source>
        <dbReference type="Proteomes" id="UP000237351"/>
    </source>
</evidence>
<dbReference type="Pfam" id="PF00528">
    <property type="entry name" value="BPD_transp_1"/>
    <property type="match status" value="1"/>
</dbReference>
<evidence type="ECO:0000259" key="10">
    <source>
        <dbReference type="PROSITE" id="PS50928"/>
    </source>
</evidence>
<dbReference type="Pfam" id="PF11812">
    <property type="entry name" value="DUF3333"/>
    <property type="match status" value="1"/>
</dbReference>
<keyword evidence="12" id="KW-1185">Reference proteome</keyword>
<dbReference type="AlphaFoldDB" id="A0A1W6N4M6"/>
<evidence type="ECO:0000256" key="7">
    <source>
        <dbReference type="ARBA" id="ARBA00022989"/>
    </source>
</evidence>
<evidence type="ECO:0000256" key="8">
    <source>
        <dbReference type="ARBA" id="ARBA00023136"/>
    </source>
</evidence>
<keyword evidence="4" id="KW-0813">Transport</keyword>
<evidence type="ECO:0000256" key="1">
    <source>
        <dbReference type="ARBA" id="ARBA00004651"/>
    </source>
</evidence>
<name>A0A1W6N4M6_9PROT</name>
<organism evidence="11 12">
    <name type="scientific">Candidatus Nucleicultrix amoebiphila FS5</name>
    <dbReference type="NCBI Taxonomy" id="1414854"/>
    <lineage>
        <taxon>Bacteria</taxon>
        <taxon>Pseudomonadati</taxon>
        <taxon>Pseudomonadota</taxon>
        <taxon>Alphaproteobacteria</taxon>
        <taxon>Holosporales</taxon>
        <taxon>Candidatus Nucleicultricaceae</taxon>
        <taxon>Candidatus Nucleicultrix</taxon>
    </lineage>
</organism>
<dbReference type="GO" id="GO:0005886">
    <property type="term" value="C:plasma membrane"/>
    <property type="evidence" value="ECO:0007669"/>
    <property type="project" value="UniProtKB-SubCell"/>
</dbReference>
<dbReference type="OrthoDB" id="9807065at2"/>
<sequence>MLYKTRDHKNLTKKRYNMDRYFRWLCRTALLIVLLFLMILSGGIIIKGLPAFTQTQIAFNAINVEETTPYDRHLRLVIEDTYPNINSDDRAALKQFIDLGARKILVQSKKGPFHDHTLWLPASDIFEYLLVNNDLLPPEIKVRFKTHLVWAEKLEKDGRVKTAFNTGFFTQSDSRNPKTAGIFGGLIGTAYLLLITLLLAFPIGVLAAIYLEEFAHKNRFTSFLEINISNLASVPSIVFGLLGLAIFLNFFHLPRSSSLVGGMTLALMTLPTIIVTARTSLRSVPASIRDAAFGLGASKVQTTFHQVLPLALPGILTGTLIGLARALGETAPLLMIGMMAFIVDIPQSPLDPAAALPVQIFTWSKNPEPGFMVDAAAAIIVLMLFLGFINLIAILLRRKFEYKYS</sequence>
<comment type="similarity">
    <text evidence="2 9">Belongs to the binding-protein-dependent transport system permease family. CysTW subfamily.</text>
</comment>
<evidence type="ECO:0000256" key="3">
    <source>
        <dbReference type="ARBA" id="ARBA00016864"/>
    </source>
</evidence>